<evidence type="ECO:0000256" key="1">
    <source>
        <dbReference type="ARBA" id="ARBA00006484"/>
    </source>
</evidence>
<keyword evidence="4" id="KW-1185">Reference proteome</keyword>
<dbReference type="EMBL" id="BMIF01000004">
    <property type="protein sequence ID" value="GGA63229.1"/>
    <property type="molecule type" value="Genomic_DNA"/>
</dbReference>
<dbReference type="InterPro" id="IPR036291">
    <property type="entry name" value="NAD(P)-bd_dom_sf"/>
</dbReference>
<dbReference type="InterPro" id="IPR002347">
    <property type="entry name" value="SDR_fam"/>
</dbReference>
<dbReference type="PANTHER" id="PTHR24321">
    <property type="entry name" value="DEHYDROGENASES, SHORT CHAIN"/>
    <property type="match status" value="1"/>
</dbReference>
<dbReference type="Gene3D" id="3.40.50.720">
    <property type="entry name" value="NAD(P)-binding Rossmann-like Domain"/>
    <property type="match status" value="1"/>
</dbReference>
<reference evidence="3" key="2">
    <citation type="submission" date="2020-09" db="EMBL/GenBank/DDBJ databases">
        <authorList>
            <person name="Sun Q."/>
            <person name="Zhou Y."/>
        </authorList>
    </citation>
    <scope>NUCLEOTIDE SEQUENCE</scope>
    <source>
        <strain evidence="3">CGMCC 1.15320</strain>
    </source>
</reference>
<dbReference type="GO" id="GO:0016491">
    <property type="term" value="F:oxidoreductase activity"/>
    <property type="evidence" value="ECO:0007669"/>
    <property type="project" value="UniProtKB-KW"/>
</dbReference>
<evidence type="ECO:0000256" key="2">
    <source>
        <dbReference type="ARBA" id="ARBA00023002"/>
    </source>
</evidence>
<gene>
    <name evidence="3" type="ORF">GCM10011385_16290</name>
</gene>
<dbReference type="FunFam" id="3.40.50.720:FF:000084">
    <property type="entry name" value="Short-chain dehydrogenase reductase"/>
    <property type="match status" value="1"/>
</dbReference>
<dbReference type="PANTHER" id="PTHR24321:SF11">
    <property type="entry name" value="BLR0893 PROTEIN"/>
    <property type="match status" value="1"/>
</dbReference>
<reference evidence="3" key="1">
    <citation type="journal article" date="2014" name="Int. J. Syst. Evol. Microbiol.">
        <title>Complete genome sequence of Corynebacterium casei LMG S-19264T (=DSM 44701T), isolated from a smear-ripened cheese.</title>
        <authorList>
            <consortium name="US DOE Joint Genome Institute (JGI-PGF)"/>
            <person name="Walter F."/>
            <person name="Albersmeier A."/>
            <person name="Kalinowski J."/>
            <person name="Ruckert C."/>
        </authorList>
    </citation>
    <scope>NUCLEOTIDE SEQUENCE</scope>
    <source>
        <strain evidence="3">CGMCC 1.15320</strain>
    </source>
</reference>
<comment type="similarity">
    <text evidence="1">Belongs to the short-chain dehydrogenases/reductases (SDR) family.</text>
</comment>
<dbReference type="PRINTS" id="PR00081">
    <property type="entry name" value="GDHRDH"/>
</dbReference>
<keyword evidence="2" id="KW-0560">Oxidoreductase</keyword>
<dbReference type="PRINTS" id="PR00080">
    <property type="entry name" value="SDRFAMILY"/>
</dbReference>
<dbReference type="PROSITE" id="PS00061">
    <property type="entry name" value="ADH_SHORT"/>
    <property type="match status" value="1"/>
</dbReference>
<dbReference type="InterPro" id="IPR020904">
    <property type="entry name" value="Sc_DH/Rdtase_CS"/>
</dbReference>
<evidence type="ECO:0000313" key="4">
    <source>
        <dbReference type="Proteomes" id="UP000636264"/>
    </source>
</evidence>
<dbReference type="AlphaFoldDB" id="A0A916RQH7"/>
<dbReference type="CDD" id="cd05233">
    <property type="entry name" value="SDR_c"/>
    <property type="match status" value="1"/>
</dbReference>
<dbReference type="SUPFAM" id="SSF51735">
    <property type="entry name" value="NAD(P)-binding Rossmann-fold domains"/>
    <property type="match status" value="1"/>
</dbReference>
<protein>
    <submittedName>
        <fullName evidence="3">Short-chain dehydrogenase</fullName>
    </submittedName>
</protein>
<dbReference type="Proteomes" id="UP000636264">
    <property type="component" value="Unassembled WGS sequence"/>
</dbReference>
<sequence length="217" mass="22902">MAGRGTEAGEAIAESIRDAGGEAFFVQVDVTDPESVEKGIAATVEKFGGLHVIYNNAGGSSAKDGLVTETPLDVFWDTMKLELFGTWLCCRYGIPELIKSGGGSIINSASIMGAMGVPKRDAYSAAKGGIIALTRSMAVEYAQHKVRANVLVPGAVATDRVLKFFASEPHLEDQKKAYLLGMSEPIDVANAALYLASDESCRMTGHMLPVDSGILIS</sequence>
<accession>A0A916RQH7</accession>
<organism evidence="3 4">
    <name type="scientific">Nitratireductor aestuarii</name>
    <dbReference type="NCBI Taxonomy" id="1735103"/>
    <lineage>
        <taxon>Bacteria</taxon>
        <taxon>Pseudomonadati</taxon>
        <taxon>Pseudomonadota</taxon>
        <taxon>Alphaproteobacteria</taxon>
        <taxon>Hyphomicrobiales</taxon>
        <taxon>Phyllobacteriaceae</taxon>
        <taxon>Nitratireductor</taxon>
    </lineage>
</organism>
<proteinExistence type="inferred from homology"/>
<evidence type="ECO:0000313" key="3">
    <source>
        <dbReference type="EMBL" id="GGA63229.1"/>
    </source>
</evidence>
<comment type="caution">
    <text evidence="3">The sequence shown here is derived from an EMBL/GenBank/DDBJ whole genome shotgun (WGS) entry which is preliminary data.</text>
</comment>
<dbReference type="Pfam" id="PF13561">
    <property type="entry name" value="adh_short_C2"/>
    <property type="match status" value="1"/>
</dbReference>
<name>A0A916RQH7_9HYPH</name>